<proteinExistence type="predicted"/>
<dbReference type="EMBL" id="FNYH01000001">
    <property type="protein sequence ID" value="SEI37842.1"/>
    <property type="molecule type" value="Genomic_DNA"/>
</dbReference>
<dbReference type="AlphaFoldDB" id="A0A1H6QFU7"/>
<evidence type="ECO:0000256" key="1">
    <source>
        <dbReference type="SAM" id="Phobius"/>
    </source>
</evidence>
<keyword evidence="1" id="KW-1133">Transmembrane helix</keyword>
<sequence>MFTILSTLTFIFVVCLAFLSWSISQWPKISYLNYRFSGFLSLIGMGGLGFIISPIYQTQSFELQHPHWLILFLGITSLYLFIWLAKVNLLCWLYKSQLSWLYFISFPLLVMSVIFFPLGLLSYVFHERFIIRRVHLDPLGYQQLRNTPSAMASGKFTSKFG</sequence>
<feature type="transmembrane region" description="Helical" evidence="1">
    <location>
        <begin position="100"/>
        <end position="125"/>
    </location>
</feature>
<feature type="transmembrane region" description="Helical" evidence="1">
    <location>
        <begin position="68"/>
        <end position="85"/>
    </location>
</feature>
<dbReference type="RefSeq" id="WP_143051920.1">
    <property type="nucleotide sequence ID" value="NZ_FNYH01000001.1"/>
</dbReference>
<feature type="transmembrane region" description="Helical" evidence="1">
    <location>
        <begin position="34"/>
        <end position="56"/>
    </location>
</feature>
<keyword evidence="1" id="KW-0812">Transmembrane</keyword>
<keyword evidence="1" id="KW-0472">Membrane</keyword>
<evidence type="ECO:0000313" key="2">
    <source>
        <dbReference type="EMBL" id="SEI37842.1"/>
    </source>
</evidence>
<gene>
    <name evidence="2" type="ORF">SAMN05421831_10199</name>
</gene>
<name>A0A1H6QFU7_9GAMM</name>
<accession>A0A1H6QFU7</accession>
<reference evidence="3" key="1">
    <citation type="submission" date="2016-10" db="EMBL/GenBank/DDBJ databases">
        <authorList>
            <person name="Varghese N."/>
            <person name="Submissions S."/>
        </authorList>
    </citation>
    <scope>NUCLEOTIDE SEQUENCE [LARGE SCALE GENOMIC DNA]</scope>
    <source>
        <strain evidence="3">DSM 7165</strain>
    </source>
</reference>
<dbReference type="Proteomes" id="UP000242999">
    <property type="component" value="Unassembled WGS sequence"/>
</dbReference>
<organism evidence="2 3">
    <name type="scientific">Allopseudospirillum japonicum</name>
    <dbReference type="NCBI Taxonomy" id="64971"/>
    <lineage>
        <taxon>Bacteria</taxon>
        <taxon>Pseudomonadati</taxon>
        <taxon>Pseudomonadota</taxon>
        <taxon>Gammaproteobacteria</taxon>
        <taxon>Oceanospirillales</taxon>
        <taxon>Oceanospirillaceae</taxon>
        <taxon>Allopseudospirillum</taxon>
    </lineage>
</organism>
<evidence type="ECO:0000313" key="3">
    <source>
        <dbReference type="Proteomes" id="UP000242999"/>
    </source>
</evidence>
<keyword evidence="3" id="KW-1185">Reference proteome</keyword>
<dbReference type="STRING" id="64971.SAMN05421831_10199"/>
<protein>
    <submittedName>
        <fullName evidence="2">Uncharacterized protein</fullName>
    </submittedName>
</protein>